<organism evidence="2 3">
    <name type="scientific">Flavobacterium silvaticum</name>
    <dbReference type="NCBI Taxonomy" id="1852020"/>
    <lineage>
        <taxon>Bacteria</taxon>
        <taxon>Pseudomonadati</taxon>
        <taxon>Bacteroidota</taxon>
        <taxon>Flavobacteriia</taxon>
        <taxon>Flavobacteriales</taxon>
        <taxon>Flavobacteriaceae</taxon>
        <taxon>Flavobacterium</taxon>
    </lineage>
</organism>
<dbReference type="AlphaFoldDB" id="A0A972JFY5"/>
<dbReference type="InterPro" id="IPR052022">
    <property type="entry name" value="26kDa_periplasmic_antigen"/>
</dbReference>
<keyword evidence="1" id="KW-0732">Signal</keyword>
<evidence type="ECO:0000256" key="1">
    <source>
        <dbReference type="SAM" id="SignalP"/>
    </source>
</evidence>
<dbReference type="EMBL" id="JAAMPU010000106">
    <property type="protein sequence ID" value="NMH28469.1"/>
    <property type="molecule type" value="Genomic_DNA"/>
</dbReference>
<dbReference type="GO" id="GO:0006974">
    <property type="term" value="P:DNA damage response"/>
    <property type="evidence" value="ECO:0007669"/>
    <property type="project" value="TreeGrafter"/>
</dbReference>
<dbReference type="Gene3D" id="3.30.70.2970">
    <property type="entry name" value="Protein of unknown function (DUF541), domain 2"/>
    <property type="match status" value="1"/>
</dbReference>
<name>A0A972JFY5_9FLAO</name>
<reference evidence="2" key="1">
    <citation type="submission" date="2020-02" db="EMBL/GenBank/DDBJ databases">
        <title>Flavobacterium sp. genome.</title>
        <authorList>
            <person name="Jung H.S."/>
            <person name="Baek J.H."/>
            <person name="Jeon C.O."/>
        </authorList>
    </citation>
    <scope>NUCLEOTIDE SEQUENCE</scope>
    <source>
        <strain evidence="2">SE-s28</strain>
    </source>
</reference>
<comment type="caution">
    <text evidence="2">The sequence shown here is derived from an EMBL/GenBank/DDBJ whole genome shotgun (WGS) entry which is preliminary data.</text>
</comment>
<dbReference type="Pfam" id="PF04402">
    <property type="entry name" value="SIMPL"/>
    <property type="match status" value="1"/>
</dbReference>
<proteinExistence type="predicted"/>
<feature type="chain" id="PRO_5037007902" evidence="1">
    <location>
        <begin position="20"/>
        <end position="239"/>
    </location>
</feature>
<dbReference type="RefSeq" id="WP_169527581.1">
    <property type="nucleotide sequence ID" value="NZ_JAAMPU010000106.1"/>
</dbReference>
<gene>
    <name evidence="2" type="ORF">G6047_10540</name>
</gene>
<protein>
    <submittedName>
        <fullName evidence="2">SIMPL domain-containing protein</fullName>
    </submittedName>
</protein>
<evidence type="ECO:0000313" key="2">
    <source>
        <dbReference type="EMBL" id="NMH28469.1"/>
    </source>
</evidence>
<sequence length="239" mass="26457">MKKILLILTALLSIGHAIAQTQLTEKPKISAVGLGTVTAFPNAAQITINLKHLKPTLREAINENQKTADAVLKIIRNYVSDSTGIKTSLISTDKSTVWNDKLNKEVFLGFESSQKIIFTLNDLKRMQDFTEELLKTKFNKIGRISYFNTEAQEFNKKAQELAVLDAIETTKRLANTAGIRTGKILYMQSSASPNDSSNNRVDTYEFESYGKGMGGRGVSSSGDLIKYSVSVTTYTEIMD</sequence>
<feature type="signal peptide" evidence="1">
    <location>
        <begin position="1"/>
        <end position="19"/>
    </location>
</feature>
<dbReference type="Proteomes" id="UP000712080">
    <property type="component" value="Unassembled WGS sequence"/>
</dbReference>
<dbReference type="Gene3D" id="3.30.110.170">
    <property type="entry name" value="Protein of unknown function (DUF541), domain 1"/>
    <property type="match status" value="1"/>
</dbReference>
<accession>A0A972JFY5</accession>
<dbReference type="PANTHER" id="PTHR34387:SF2">
    <property type="entry name" value="SLR1258 PROTEIN"/>
    <property type="match status" value="1"/>
</dbReference>
<dbReference type="InterPro" id="IPR007497">
    <property type="entry name" value="SIMPL/DUF541"/>
</dbReference>
<evidence type="ECO:0000313" key="3">
    <source>
        <dbReference type="Proteomes" id="UP000712080"/>
    </source>
</evidence>
<dbReference type="PANTHER" id="PTHR34387">
    <property type="entry name" value="SLR1258 PROTEIN"/>
    <property type="match status" value="1"/>
</dbReference>
<keyword evidence="3" id="KW-1185">Reference proteome</keyword>